<evidence type="ECO:0000259" key="5">
    <source>
        <dbReference type="Pfam" id="PF00389"/>
    </source>
</evidence>
<dbReference type="RefSeq" id="WP_024739450.1">
    <property type="nucleotide sequence ID" value="NZ_BAABZD010000013.1"/>
</dbReference>
<evidence type="ECO:0000256" key="4">
    <source>
        <dbReference type="RuleBase" id="RU003719"/>
    </source>
</evidence>
<evidence type="ECO:0000313" key="9">
    <source>
        <dbReference type="Proteomes" id="UP001203136"/>
    </source>
</evidence>
<dbReference type="InterPro" id="IPR006139">
    <property type="entry name" value="D-isomer_2_OHA_DH_cat_dom"/>
</dbReference>
<accession>A0AAW5EYE5</accession>
<evidence type="ECO:0000256" key="2">
    <source>
        <dbReference type="ARBA" id="ARBA00023002"/>
    </source>
</evidence>
<evidence type="ECO:0000256" key="1">
    <source>
        <dbReference type="ARBA" id="ARBA00005854"/>
    </source>
</evidence>
<dbReference type="GO" id="GO:0051287">
    <property type="term" value="F:NAD binding"/>
    <property type="evidence" value="ECO:0007669"/>
    <property type="project" value="InterPro"/>
</dbReference>
<dbReference type="InterPro" id="IPR036291">
    <property type="entry name" value="NAD(P)-bd_dom_sf"/>
</dbReference>
<protein>
    <submittedName>
        <fullName evidence="7">D-2-hydroxyacid dehydrogenase</fullName>
    </submittedName>
</protein>
<keyword evidence="3" id="KW-0520">NAD</keyword>
<dbReference type="PANTHER" id="PTHR43761">
    <property type="entry name" value="D-ISOMER SPECIFIC 2-HYDROXYACID DEHYDROGENASE FAMILY PROTEIN (AFU_ORTHOLOGUE AFUA_1G13630)"/>
    <property type="match status" value="1"/>
</dbReference>
<dbReference type="InterPro" id="IPR050418">
    <property type="entry name" value="D-iso_2-hydroxyacid_DH_PdxB"/>
</dbReference>
<dbReference type="Gene3D" id="3.40.50.720">
    <property type="entry name" value="NAD(P)-binding Rossmann-like Domain"/>
    <property type="match status" value="2"/>
</dbReference>
<evidence type="ECO:0000259" key="6">
    <source>
        <dbReference type="Pfam" id="PF02826"/>
    </source>
</evidence>
<dbReference type="InterPro" id="IPR029753">
    <property type="entry name" value="D-isomer_DH_CS"/>
</dbReference>
<comment type="similarity">
    <text evidence="1 4">Belongs to the D-isomer specific 2-hydroxyacid dehydrogenase family.</text>
</comment>
<dbReference type="EMBL" id="JAINVB010000001">
    <property type="protein sequence ID" value="MCK0084802.1"/>
    <property type="molecule type" value="Genomic_DNA"/>
</dbReference>
<dbReference type="GeneID" id="57967326"/>
<name>A0AAW5EYE5_CLOSY</name>
<dbReference type="EMBL" id="JAQLGM010000046">
    <property type="protein sequence ID" value="MDB2001727.1"/>
    <property type="molecule type" value="Genomic_DNA"/>
</dbReference>
<reference evidence="8" key="2">
    <citation type="submission" date="2023-01" db="EMBL/GenBank/DDBJ databases">
        <title>Human gut microbiome strain richness.</title>
        <authorList>
            <person name="Chen-Liaw A."/>
        </authorList>
    </citation>
    <scope>NUCLEOTIDE SEQUENCE</scope>
    <source>
        <strain evidence="8">B1_m1001713B170214d0_201011</strain>
    </source>
</reference>
<evidence type="ECO:0000313" key="8">
    <source>
        <dbReference type="EMBL" id="MDB2001727.1"/>
    </source>
</evidence>
<feature type="domain" description="D-isomer specific 2-hydroxyacid dehydrogenase NAD-binding" evidence="6">
    <location>
        <begin position="110"/>
        <end position="290"/>
    </location>
</feature>
<evidence type="ECO:0000256" key="3">
    <source>
        <dbReference type="ARBA" id="ARBA00023027"/>
    </source>
</evidence>
<dbReference type="PROSITE" id="PS00671">
    <property type="entry name" value="D_2_HYDROXYACID_DH_3"/>
    <property type="match status" value="1"/>
</dbReference>
<sequence length="321" mass="35041">MKIVILDGYIKNPGDLSWSRYEELGDLTIYDRTQAEDTKLIIERIGDAEAVLVSSVPLNREVIENCTTIRYIGVLSTGYDGVDIKAARERNIPVCNIPTYGTNSVSQFTIALLLEICNRVGHHDEAVKAGRWGQQPDFCFWDYPLIELSGKTMGVIGFGRIGQQTAAAAAALGMKLLYNDGFRKPELETENCRFADRDELFEKSDVIALHCPLFPDTKGLINRNTIAKMKDGVILLNSSRGALVVDEDLAEALNSGKVYAAGLDVVSEEPISMDNPLLSAPNCIITPHIAWAAKESRAKLLDLGADNLAAFAAGNPVNLVN</sequence>
<keyword evidence="2 4" id="KW-0560">Oxidoreductase</keyword>
<dbReference type="Pfam" id="PF00389">
    <property type="entry name" value="2-Hacid_dh"/>
    <property type="match status" value="1"/>
</dbReference>
<evidence type="ECO:0000313" key="7">
    <source>
        <dbReference type="EMBL" id="MCK0084802.1"/>
    </source>
</evidence>
<dbReference type="Proteomes" id="UP001203136">
    <property type="component" value="Unassembled WGS sequence"/>
</dbReference>
<dbReference type="InterPro" id="IPR006140">
    <property type="entry name" value="D-isomer_DH_NAD-bd"/>
</dbReference>
<dbReference type="SUPFAM" id="SSF52283">
    <property type="entry name" value="Formate/glycerate dehydrogenase catalytic domain-like"/>
    <property type="match status" value="1"/>
</dbReference>
<dbReference type="CDD" id="cd12162">
    <property type="entry name" value="2-Hacid_dh_4"/>
    <property type="match status" value="1"/>
</dbReference>
<dbReference type="GO" id="GO:0016616">
    <property type="term" value="F:oxidoreductase activity, acting on the CH-OH group of donors, NAD or NADP as acceptor"/>
    <property type="evidence" value="ECO:0007669"/>
    <property type="project" value="InterPro"/>
</dbReference>
<dbReference type="Pfam" id="PF02826">
    <property type="entry name" value="2-Hacid_dh_C"/>
    <property type="match status" value="1"/>
</dbReference>
<comment type="caution">
    <text evidence="7">The sequence shown here is derived from an EMBL/GenBank/DDBJ whole genome shotgun (WGS) entry which is preliminary data.</text>
</comment>
<feature type="domain" description="D-isomer specific 2-hydroxyacid dehydrogenase catalytic" evidence="5">
    <location>
        <begin position="24"/>
        <end position="321"/>
    </location>
</feature>
<dbReference type="PANTHER" id="PTHR43761:SF1">
    <property type="entry name" value="D-ISOMER SPECIFIC 2-HYDROXYACID DEHYDROGENASE CATALYTIC DOMAIN-CONTAINING PROTEIN-RELATED"/>
    <property type="match status" value="1"/>
</dbReference>
<gene>
    <name evidence="7" type="ORF">K5I21_02695</name>
    <name evidence="8" type="ORF">PM006_16105</name>
</gene>
<dbReference type="AlphaFoldDB" id="A0AAW5EYE5"/>
<reference evidence="7" key="1">
    <citation type="journal article" date="2022" name="Cell Host Microbe">
        <title>Colonization of the live biotherapeutic product VE303 and modulation of the microbiota and metabolites in healthy volunteers.</title>
        <authorList>
            <person name="Dsouza M."/>
            <person name="Menon R."/>
            <person name="Crossette E."/>
            <person name="Bhattarai S.K."/>
            <person name="Schneider J."/>
            <person name="Kim Y.G."/>
            <person name="Reddy S."/>
            <person name="Caballero S."/>
            <person name="Felix C."/>
            <person name="Cornacchione L."/>
            <person name="Hendrickson J."/>
            <person name="Watson A.R."/>
            <person name="Minot S.S."/>
            <person name="Greenfield N."/>
            <person name="Schopf L."/>
            <person name="Szabady R."/>
            <person name="Patarroyo J."/>
            <person name="Smith W."/>
            <person name="Harrison P."/>
            <person name="Kuijper E.J."/>
            <person name="Kelly C.P."/>
            <person name="Olle B."/>
            <person name="Bobilev D."/>
            <person name="Silber J.L."/>
            <person name="Bucci V."/>
            <person name="Roberts B."/>
            <person name="Faith J."/>
            <person name="Norman J.M."/>
        </authorList>
    </citation>
    <scope>NUCLEOTIDE SEQUENCE</scope>
    <source>
        <strain evidence="7">VE303-04</strain>
    </source>
</reference>
<dbReference type="PROSITE" id="PS00670">
    <property type="entry name" value="D_2_HYDROXYACID_DH_2"/>
    <property type="match status" value="1"/>
</dbReference>
<proteinExistence type="inferred from homology"/>
<dbReference type="Proteomes" id="UP001300871">
    <property type="component" value="Unassembled WGS sequence"/>
</dbReference>
<dbReference type="SUPFAM" id="SSF51735">
    <property type="entry name" value="NAD(P)-binding Rossmann-fold domains"/>
    <property type="match status" value="1"/>
</dbReference>
<organism evidence="7 9">
    <name type="scientific">Clostridium symbiosum</name>
    <name type="common">Bacteroides symbiosus</name>
    <dbReference type="NCBI Taxonomy" id="1512"/>
    <lineage>
        <taxon>Bacteria</taxon>
        <taxon>Bacillati</taxon>
        <taxon>Bacillota</taxon>
        <taxon>Clostridia</taxon>
        <taxon>Lachnospirales</taxon>
        <taxon>Lachnospiraceae</taxon>
        <taxon>Otoolea</taxon>
    </lineage>
</organism>